<evidence type="ECO:0000256" key="1">
    <source>
        <dbReference type="SAM" id="Coils"/>
    </source>
</evidence>
<dbReference type="STRING" id="576117.SAMN04488138_106226"/>
<proteinExistence type="predicted"/>
<keyword evidence="1" id="KW-0175">Coiled coil</keyword>
<gene>
    <name evidence="2" type="ORF">SAMN04488138_106226</name>
</gene>
<dbReference type="Proteomes" id="UP000183299">
    <property type="component" value="Unassembled WGS sequence"/>
</dbReference>
<dbReference type="RefSeq" id="WP_066606733.1">
    <property type="nucleotide sequence ID" value="NZ_FORY01000006.1"/>
</dbReference>
<dbReference type="EMBL" id="FORY01000006">
    <property type="protein sequence ID" value="SFJ58321.1"/>
    <property type="molecule type" value="Genomic_DNA"/>
</dbReference>
<organism evidence="2 3">
    <name type="scientific">Celeribacter halophilus</name>
    <dbReference type="NCBI Taxonomy" id="576117"/>
    <lineage>
        <taxon>Bacteria</taxon>
        <taxon>Pseudomonadati</taxon>
        <taxon>Pseudomonadota</taxon>
        <taxon>Alphaproteobacteria</taxon>
        <taxon>Rhodobacterales</taxon>
        <taxon>Roseobacteraceae</taxon>
        <taxon>Celeribacter</taxon>
    </lineage>
</organism>
<accession>A0A1I3SL17</accession>
<protein>
    <submittedName>
        <fullName evidence="2">Uncharacterized protein</fullName>
    </submittedName>
</protein>
<dbReference type="AlphaFoldDB" id="A0A1I3SL17"/>
<reference evidence="2 3" key="1">
    <citation type="submission" date="2016-10" db="EMBL/GenBank/DDBJ databases">
        <authorList>
            <person name="de Groot N.N."/>
        </authorList>
    </citation>
    <scope>NUCLEOTIDE SEQUENCE [LARGE SCALE GENOMIC DNA]</scope>
    <source>
        <strain evidence="2 3">CGMCC 1.8891</strain>
    </source>
</reference>
<evidence type="ECO:0000313" key="2">
    <source>
        <dbReference type="EMBL" id="SFJ58321.1"/>
    </source>
</evidence>
<evidence type="ECO:0000313" key="3">
    <source>
        <dbReference type="Proteomes" id="UP000183299"/>
    </source>
</evidence>
<keyword evidence="3" id="KW-1185">Reference proteome</keyword>
<feature type="coiled-coil region" evidence="1">
    <location>
        <begin position="36"/>
        <end position="70"/>
    </location>
</feature>
<dbReference type="OrthoDB" id="7865932at2"/>
<sequence length="122" mass="13362">MDILTGLSAATQAIGIAKELRDIDRSVDESSFKLKLAELTDALADTKIALADAKALVAELEVQISEIRDGTTCPKCRTGRLQITEVIPTMHDGVEKHICECDNEKCDYTTSRKFNSSLGKYV</sequence>
<dbReference type="GeneID" id="98665357"/>
<name>A0A1I3SL17_9RHOB</name>